<dbReference type="InterPro" id="IPR002711">
    <property type="entry name" value="HNH"/>
</dbReference>
<dbReference type="Proteomes" id="UP001303408">
    <property type="component" value="Chromosome"/>
</dbReference>
<accession>A0AA96JD74</accession>
<dbReference type="Pfam" id="PF01844">
    <property type="entry name" value="HNH"/>
    <property type="match status" value="1"/>
</dbReference>
<dbReference type="Pfam" id="PF02720">
    <property type="entry name" value="DUF222"/>
    <property type="match status" value="1"/>
</dbReference>
<dbReference type="Gene3D" id="1.10.30.50">
    <property type="match status" value="1"/>
</dbReference>
<name>A0AA96JD74_9MICO</name>
<dbReference type="EMBL" id="CP134879">
    <property type="protein sequence ID" value="WNM24374.1"/>
    <property type="molecule type" value="Genomic_DNA"/>
</dbReference>
<feature type="domain" description="HNH nuclease" evidence="3">
    <location>
        <begin position="393"/>
        <end position="443"/>
    </location>
</feature>
<dbReference type="EMBL" id="CP134880">
    <property type="protein sequence ID" value="WNM27196.1"/>
    <property type="molecule type" value="Genomic_DNA"/>
</dbReference>
<evidence type="ECO:0000256" key="2">
    <source>
        <dbReference type="SAM" id="MobiDB-lite"/>
    </source>
</evidence>
<dbReference type="GO" id="GO:0004519">
    <property type="term" value="F:endonuclease activity"/>
    <property type="evidence" value="ECO:0007669"/>
    <property type="project" value="InterPro"/>
</dbReference>
<sequence>MVIGADEIERVSTRVRALAASEVSGLTKDQLLEVNAAVARLERLVGAVGSRIAGEIARRSDPALPGGGLARREGFGNAGRMISQVRGASVSGAKRAIAAGDAFTPLPDAQRPKYPQVAHAQIAGDLSVDASGIIVTGLNSLEGRLEPGVAERLERRLVQRAMGMSAHDVQRMVTRAIARADHAEHERRERRNFEDRLLWWKQEHDGMVTFRGRLDSVTAAPIITVLEQLTTRDMRLQSRRDEGGVGRSDASGVASHPQAVDGDHRTPGQMRADALFTLARHALGCSETAASGVRTSLVVRMSLADLRLIDATGGGSGIEGAGGTHAAASAGADGAACESDTIRGLGSIDGIDQPVSVAELRRLAGDAGIIPEVLGADGEVLDLGRERRTFTRAQRVALLERDGGCARCHAPPEHCEAHHIVWWEHGGRSDLENGVMLCTRCHHDVHRQGWGIQVTRGQVSFRPPPTLDPARTPQLGGVAALDAGDVQLPVA</sequence>
<dbReference type="GO" id="GO:0003676">
    <property type="term" value="F:nucleic acid binding"/>
    <property type="evidence" value="ECO:0007669"/>
    <property type="project" value="InterPro"/>
</dbReference>
<dbReference type="GO" id="GO:0008270">
    <property type="term" value="F:zinc ion binding"/>
    <property type="evidence" value="ECO:0007669"/>
    <property type="project" value="InterPro"/>
</dbReference>
<dbReference type="KEGG" id="dcp:RN607_13475"/>
<accession>A0AA96JCR3</accession>
<dbReference type="Proteomes" id="UP001304125">
    <property type="component" value="Chromosome"/>
</dbReference>
<dbReference type="InterPro" id="IPR003870">
    <property type="entry name" value="DUF222"/>
</dbReference>
<evidence type="ECO:0000313" key="4">
    <source>
        <dbReference type="EMBL" id="WNM24374.1"/>
    </source>
</evidence>
<proteinExistence type="inferred from homology"/>
<keyword evidence="6" id="KW-1185">Reference proteome</keyword>
<dbReference type="RefSeq" id="WP_313498020.1">
    <property type="nucleotide sequence ID" value="NZ_CP134879.1"/>
</dbReference>
<protein>
    <submittedName>
        <fullName evidence="4">DUF222 domain-containing protein</fullName>
    </submittedName>
</protein>
<evidence type="ECO:0000313" key="6">
    <source>
        <dbReference type="Proteomes" id="UP001304125"/>
    </source>
</evidence>
<gene>
    <name evidence="4" type="ORF">RN606_13570</name>
    <name evidence="5" type="ORF">RN607_13475</name>
</gene>
<dbReference type="CDD" id="cd00085">
    <property type="entry name" value="HNHc"/>
    <property type="match status" value="1"/>
</dbReference>
<evidence type="ECO:0000259" key="3">
    <source>
        <dbReference type="SMART" id="SM00507"/>
    </source>
</evidence>
<dbReference type="InterPro" id="IPR003615">
    <property type="entry name" value="HNH_nuc"/>
</dbReference>
<comment type="similarity">
    <text evidence="1">Belongs to the Rv1128c/1148c/1588c/1702c/1945/3466 family.</text>
</comment>
<reference evidence="4 6" key="1">
    <citation type="submission" date="2023-09" db="EMBL/GenBank/DDBJ databases">
        <title>Demequina sp. a novel bacteria isolated from Capsicum annuum.</title>
        <authorList>
            <person name="Humaira Z."/>
            <person name="Lee J."/>
            <person name="Cho D."/>
        </authorList>
    </citation>
    <scope>NUCLEOTIDE SEQUENCE [LARGE SCALE GENOMIC DNA]</scope>
    <source>
        <strain evidence="4 6">OYTSA14</strain>
        <strain evidence="5">PMTSA13</strain>
    </source>
</reference>
<dbReference type="AlphaFoldDB" id="A0AA96JD74"/>
<organism evidence="4 6">
    <name type="scientific">Demequina capsici</name>
    <dbReference type="NCBI Taxonomy" id="3075620"/>
    <lineage>
        <taxon>Bacteria</taxon>
        <taxon>Bacillati</taxon>
        <taxon>Actinomycetota</taxon>
        <taxon>Actinomycetes</taxon>
        <taxon>Micrococcales</taxon>
        <taxon>Demequinaceae</taxon>
        <taxon>Demequina</taxon>
    </lineage>
</organism>
<evidence type="ECO:0000313" key="5">
    <source>
        <dbReference type="EMBL" id="WNM27196.1"/>
    </source>
</evidence>
<evidence type="ECO:0000256" key="1">
    <source>
        <dbReference type="ARBA" id="ARBA00023450"/>
    </source>
</evidence>
<dbReference type="SMART" id="SM00507">
    <property type="entry name" value="HNHc"/>
    <property type="match status" value="1"/>
</dbReference>
<feature type="region of interest" description="Disordered" evidence="2">
    <location>
        <begin position="236"/>
        <end position="267"/>
    </location>
</feature>